<feature type="domain" description="Gfo/Idh/MocA-like oxidoreductase N-terminal" evidence="3">
    <location>
        <begin position="4"/>
        <end position="120"/>
    </location>
</feature>
<accession>A0A1M4ZNP8</accession>
<proteinExistence type="inferred from homology"/>
<name>A0A1M4ZNP8_9HYPH</name>
<sequence length="331" mass="35185">MTVRLGLLGAGRIGKVHAAAIAAIPAAKLVAVADAFPDAAKALAASSGAEVRDADAIMAADDIDAVLITTPTDLHATMIEQAAKAGKAIFCEKPIDLDVERVRACLAVVAKHGVPLMVGFNRRFDPNFVEVRRQIDAGTIGKVEMVSITSRDPAPPPADYIKRSGGLFRDMTIHDFDMARFLLGEEPVSVFASASVLVDPEIGELGDYDSASIVLTTKSGRIAQISNTRRASYGYDQRIEVLGEKGLVSADNLRATNVEIANSTGYLREPLLNFFMTRYTEAYRAEISAFIATIVSGAPVSPTGEDGLRALLLAEAALKSAKEKRVVEIAA</sequence>
<dbReference type="GO" id="GO:0000166">
    <property type="term" value="F:nucleotide binding"/>
    <property type="evidence" value="ECO:0007669"/>
    <property type="project" value="InterPro"/>
</dbReference>
<evidence type="ECO:0000259" key="3">
    <source>
        <dbReference type="Pfam" id="PF01408"/>
    </source>
</evidence>
<dbReference type="PANTHER" id="PTHR42840">
    <property type="entry name" value="NAD(P)-BINDING ROSSMANN-FOLD SUPERFAMILY PROTEIN-RELATED"/>
    <property type="match status" value="1"/>
</dbReference>
<evidence type="ECO:0000259" key="4">
    <source>
        <dbReference type="Pfam" id="PF22725"/>
    </source>
</evidence>
<dbReference type="Proteomes" id="UP000184485">
    <property type="component" value="Unassembled WGS sequence"/>
</dbReference>
<feature type="domain" description="GFO/IDH/MocA-like oxidoreductase" evidence="4">
    <location>
        <begin position="128"/>
        <end position="247"/>
    </location>
</feature>
<organism evidence="5 6">
    <name type="scientific">Kaistia soli DSM 19436</name>
    <dbReference type="NCBI Taxonomy" id="1122133"/>
    <lineage>
        <taxon>Bacteria</taxon>
        <taxon>Pseudomonadati</taxon>
        <taxon>Pseudomonadota</taxon>
        <taxon>Alphaproteobacteria</taxon>
        <taxon>Hyphomicrobiales</taxon>
        <taxon>Kaistiaceae</taxon>
        <taxon>Kaistia</taxon>
    </lineage>
</organism>
<dbReference type="AlphaFoldDB" id="A0A1M4ZNP8"/>
<dbReference type="Gene3D" id="3.40.50.720">
    <property type="entry name" value="NAD(P)-binding Rossmann-like Domain"/>
    <property type="match status" value="1"/>
</dbReference>
<dbReference type="InterPro" id="IPR030827">
    <property type="entry name" value="Myo_inos_IolG"/>
</dbReference>
<dbReference type="InterPro" id="IPR036291">
    <property type="entry name" value="NAD(P)-bd_dom_sf"/>
</dbReference>
<gene>
    <name evidence="5" type="ORF">SAMN02745157_1873</name>
</gene>
<dbReference type="STRING" id="1122133.SAMN02745157_1873"/>
<dbReference type="PANTHER" id="PTHR42840:SF3">
    <property type="entry name" value="BINDING ROSSMANN FOLD OXIDOREDUCTASE, PUTATIVE (AFU_ORTHOLOGUE AFUA_2G10240)-RELATED"/>
    <property type="match status" value="1"/>
</dbReference>
<reference evidence="5 6" key="1">
    <citation type="submission" date="2016-11" db="EMBL/GenBank/DDBJ databases">
        <authorList>
            <person name="Jaros S."/>
            <person name="Januszkiewicz K."/>
            <person name="Wedrychowicz H."/>
        </authorList>
    </citation>
    <scope>NUCLEOTIDE SEQUENCE [LARGE SCALE GENOMIC DNA]</scope>
    <source>
        <strain evidence="5 6">DSM 19436</strain>
    </source>
</reference>
<evidence type="ECO:0000256" key="2">
    <source>
        <dbReference type="ARBA" id="ARBA00023002"/>
    </source>
</evidence>
<dbReference type="OrthoDB" id="9792935at2"/>
<dbReference type="InterPro" id="IPR000683">
    <property type="entry name" value="Gfo/Idh/MocA-like_OxRdtase_N"/>
</dbReference>
<dbReference type="RefSeq" id="WP_073052369.1">
    <property type="nucleotide sequence ID" value="NZ_FQUP01000001.1"/>
</dbReference>
<dbReference type="Pfam" id="PF01408">
    <property type="entry name" value="GFO_IDH_MocA"/>
    <property type="match status" value="1"/>
</dbReference>
<dbReference type="InterPro" id="IPR055170">
    <property type="entry name" value="GFO_IDH_MocA-like_dom"/>
</dbReference>
<dbReference type="FunFam" id="3.30.360.10:FF:000023">
    <property type="entry name" value="Inositol 2-dehydrogenase"/>
    <property type="match status" value="1"/>
</dbReference>
<dbReference type="EMBL" id="FQUP01000001">
    <property type="protein sequence ID" value="SHF19624.1"/>
    <property type="molecule type" value="Genomic_DNA"/>
</dbReference>
<protein>
    <submittedName>
        <fullName evidence="5">Myo-inositol 2-dehydrogenase / D-chiro-inositol 1-dehydrogenase</fullName>
    </submittedName>
</protein>
<dbReference type="Pfam" id="PF22725">
    <property type="entry name" value="GFO_IDH_MocA_C3"/>
    <property type="match status" value="1"/>
</dbReference>
<dbReference type="SUPFAM" id="SSF55347">
    <property type="entry name" value="Glyceraldehyde-3-phosphate dehydrogenase-like, C-terminal domain"/>
    <property type="match status" value="1"/>
</dbReference>
<evidence type="ECO:0000313" key="5">
    <source>
        <dbReference type="EMBL" id="SHF19624.1"/>
    </source>
</evidence>
<keyword evidence="2" id="KW-0560">Oxidoreductase</keyword>
<dbReference type="Gene3D" id="3.30.360.10">
    <property type="entry name" value="Dihydrodipicolinate Reductase, domain 2"/>
    <property type="match status" value="1"/>
</dbReference>
<dbReference type="GO" id="GO:0016491">
    <property type="term" value="F:oxidoreductase activity"/>
    <property type="evidence" value="ECO:0007669"/>
    <property type="project" value="UniProtKB-KW"/>
</dbReference>
<evidence type="ECO:0000313" key="6">
    <source>
        <dbReference type="Proteomes" id="UP000184485"/>
    </source>
</evidence>
<comment type="similarity">
    <text evidence="1">Belongs to the Gfo/Idh/MocA family.</text>
</comment>
<dbReference type="NCBIfam" id="TIGR04380">
    <property type="entry name" value="myo_inos_iolG"/>
    <property type="match status" value="1"/>
</dbReference>
<keyword evidence="6" id="KW-1185">Reference proteome</keyword>
<evidence type="ECO:0000256" key="1">
    <source>
        <dbReference type="ARBA" id="ARBA00010928"/>
    </source>
</evidence>
<dbReference type="SUPFAM" id="SSF51735">
    <property type="entry name" value="NAD(P)-binding Rossmann-fold domains"/>
    <property type="match status" value="1"/>
</dbReference>